<dbReference type="Gene3D" id="1.10.287.1490">
    <property type="match status" value="1"/>
</dbReference>
<protein>
    <submittedName>
        <fullName evidence="3">Putative zinc ribbon domain protein</fullName>
    </submittedName>
</protein>
<evidence type="ECO:0000256" key="1">
    <source>
        <dbReference type="SAM" id="Coils"/>
    </source>
</evidence>
<dbReference type="EMBL" id="PVXP01000079">
    <property type="protein sequence ID" value="PRR80980.1"/>
    <property type="molecule type" value="Genomic_DNA"/>
</dbReference>
<name>A0A2T0BAR4_9CLOT</name>
<reference evidence="3 4" key="1">
    <citation type="submission" date="2018-03" db="EMBL/GenBank/DDBJ databases">
        <title>Genome sequence of Clostridium luticellarii DSM 29923.</title>
        <authorList>
            <person name="Poehlein A."/>
            <person name="Daniel R."/>
        </authorList>
    </citation>
    <scope>NUCLEOTIDE SEQUENCE [LARGE SCALE GENOMIC DNA]</scope>
    <source>
        <strain evidence="3 4">DSM 29923</strain>
    </source>
</reference>
<feature type="domain" description="C4-type zinc ribbon" evidence="2">
    <location>
        <begin position="198"/>
        <end position="230"/>
    </location>
</feature>
<keyword evidence="4" id="KW-1185">Reference proteome</keyword>
<evidence type="ECO:0000259" key="2">
    <source>
        <dbReference type="Pfam" id="PF02591"/>
    </source>
</evidence>
<proteinExistence type="predicted"/>
<accession>A0A2T0BAR4</accession>
<dbReference type="InterPro" id="IPR003743">
    <property type="entry name" value="Zf-RING_7"/>
</dbReference>
<dbReference type="Pfam" id="PF02591">
    <property type="entry name" value="Zn_ribbon_9"/>
    <property type="match status" value="1"/>
</dbReference>
<evidence type="ECO:0000313" key="4">
    <source>
        <dbReference type="Proteomes" id="UP000237798"/>
    </source>
</evidence>
<gene>
    <name evidence="3" type="ORF">CLLU_32520</name>
</gene>
<dbReference type="RefSeq" id="WP_106010804.1">
    <property type="nucleotide sequence ID" value="NZ_JALCPJ010000002.1"/>
</dbReference>
<organism evidence="3 4">
    <name type="scientific">Clostridium luticellarii</name>
    <dbReference type="NCBI Taxonomy" id="1691940"/>
    <lineage>
        <taxon>Bacteria</taxon>
        <taxon>Bacillati</taxon>
        <taxon>Bacillota</taxon>
        <taxon>Clostridia</taxon>
        <taxon>Eubacteriales</taxon>
        <taxon>Clostridiaceae</taxon>
        <taxon>Clostridium</taxon>
    </lineage>
</organism>
<dbReference type="AlphaFoldDB" id="A0A2T0BAR4"/>
<dbReference type="Proteomes" id="UP000237798">
    <property type="component" value="Unassembled WGS sequence"/>
</dbReference>
<sequence length="237" mass="27805">MLNLLLEIQKNREIIKKTKKTLKEESNNSFMKKIKREFEEEKLKYKALDSKLNATRENMGQLEKKLEHMKEEVKQEESKLYGNLKYDLKFISTLEKSVKLKKDEVKNLEEINLNMMYEEESLVQEKDVSRKKLIHMKNEFCNNKKTIGEKALKAEEDIKKAEKNILSLERKLPPELLDKFNELCAVKGTGAARLSEGVCQGCRMKVSAITIDDIKKNKDIVYCDNCGRIIYYRDNNE</sequence>
<feature type="coiled-coil region" evidence="1">
    <location>
        <begin position="5"/>
        <end position="111"/>
    </location>
</feature>
<comment type="caution">
    <text evidence="3">The sequence shown here is derived from an EMBL/GenBank/DDBJ whole genome shotgun (WGS) entry which is preliminary data.</text>
</comment>
<feature type="coiled-coil region" evidence="1">
    <location>
        <begin position="144"/>
        <end position="171"/>
    </location>
</feature>
<evidence type="ECO:0000313" key="3">
    <source>
        <dbReference type="EMBL" id="PRR80980.1"/>
    </source>
</evidence>
<dbReference type="OrthoDB" id="9795058at2"/>
<keyword evidence="1" id="KW-0175">Coiled coil</keyword>